<dbReference type="OrthoDB" id="8914at2157"/>
<dbReference type="RefSeq" id="WP_080460186.1">
    <property type="nucleotide sequence ID" value="NZ_JXMW01000006.1"/>
</dbReference>
<keyword evidence="1" id="KW-1133">Transmembrane helix</keyword>
<feature type="transmembrane region" description="Helical" evidence="1">
    <location>
        <begin position="125"/>
        <end position="142"/>
    </location>
</feature>
<dbReference type="EMBL" id="JXMW01000006">
    <property type="protein sequence ID" value="OQD59112.1"/>
    <property type="molecule type" value="Genomic_DNA"/>
</dbReference>
<evidence type="ECO:0000313" key="4">
    <source>
        <dbReference type="Proteomes" id="UP000191661"/>
    </source>
</evidence>
<gene>
    <name evidence="3" type="ORF">MBBAR_6c02230</name>
</gene>
<name>A0A1V6N3C8_METAZ</name>
<comment type="caution">
    <text evidence="3">The sequence shown here is derived from an EMBL/GenBank/DDBJ whole genome shotgun (WGS) entry which is preliminary data.</text>
</comment>
<keyword evidence="4" id="KW-1185">Reference proteome</keyword>
<keyword evidence="1" id="KW-0472">Membrane</keyword>
<evidence type="ECO:0000256" key="1">
    <source>
        <dbReference type="SAM" id="Phobius"/>
    </source>
</evidence>
<feature type="transmembrane region" description="Helical" evidence="1">
    <location>
        <begin position="21"/>
        <end position="41"/>
    </location>
</feature>
<sequence length="628" mass="68914">MSSMSNVAGLSKYIRTFPSTKISIFSMIFISFISGVLIFFIDPSMNLTVLEKIFYGGAFGFGAFGISSIIGGALSQQLITSMKGINLKTKHSMLLALMSMVLVVLIAIIGTIISSIFNIELLTNAVLFGCVLVFAFLIFVFWSTSSIGLFKSAIVACLQPLLILAMLVVVLFLGSADKVFEFGFLSLFVKVIVANIIFLLAIYSFVAVIESPMRKNLGIGLLDFVSLFISHLSDGSGSLEKIFEDIGEPIDTLVGIVSFRRKIKNPSDENESVEEINYSETDIKSLFISPCVHPGPIGSIGGSNMPTILADRFENFTMVAHGPSTHDFNPVSQKEINKIEDTVKNALKVINYGDKASKFLRYCEVNAKVGIQFFNDSMVMLSTFAPFGSDDIEFGVGLSMMSQSKKHCNVKNSIIVDCHNSFNEEKGRVLPGNPEVFHLLDAIDKIKCHSTEKGIKVGCAEDLMEDLDKNNGVGESGLKLMVIETQSQKMAYILLDSNNMEIGFREEIIKAIKSDDELPIDEVEVMTTDTHFVNTLSNGYNPVGLTKREEIINYIKISIKDAINDLEPVEVGCSVERIVGLNTFGPNNSIELVSTISSIVAVSKIMAPIIFILAILFVFVWIFYLPGI</sequence>
<dbReference type="Proteomes" id="UP000191661">
    <property type="component" value="Unassembled WGS sequence"/>
</dbReference>
<protein>
    <recommendedName>
        <fullName evidence="2">DUF2070 domain-containing protein</fullName>
    </recommendedName>
</protein>
<reference evidence="3 4" key="1">
    <citation type="submission" date="2014-12" db="EMBL/GenBank/DDBJ databases">
        <title>Genome sequence of Methanobrevibacter arboriphilicus DH1, DSM1125.</title>
        <authorList>
            <person name="Poehlein A."/>
            <person name="Thauer R.K."/>
            <person name="Seedorf H."/>
            <person name="Daniel R."/>
        </authorList>
    </citation>
    <scope>NUCLEOTIDE SEQUENCE [LARGE SCALE GENOMIC DNA]</scope>
    <source>
        <strain evidence="3 4">DH1</strain>
    </source>
</reference>
<dbReference type="InterPro" id="IPR019204">
    <property type="entry name" value="DUF2070_membrane"/>
</dbReference>
<feature type="transmembrane region" description="Helical" evidence="1">
    <location>
        <begin position="605"/>
        <end position="624"/>
    </location>
</feature>
<proteinExistence type="predicted"/>
<feature type="transmembrane region" description="Helical" evidence="1">
    <location>
        <begin position="154"/>
        <end position="176"/>
    </location>
</feature>
<dbReference type="Pfam" id="PF09843">
    <property type="entry name" value="DUF2070"/>
    <property type="match status" value="1"/>
</dbReference>
<feature type="transmembrane region" description="Helical" evidence="1">
    <location>
        <begin position="182"/>
        <end position="209"/>
    </location>
</feature>
<keyword evidence="1" id="KW-0812">Transmembrane</keyword>
<accession>A0A1V6N3C8</accession>
<evidence type="ECO:0000313" key="3">
    <source>
        <dbReference type="EMBL" id="OQD59112.1"/>
    </source>
</evidence>
<evidence type="ECO:0000259" key="2">
    <source>
        <dbReference type="Pfam" id="PF09843"/>
    </source>
</evidence>
<feature type="transmembrane region" description="Helical" evidence="1">
    <location>
        <begin position="53"/>
        <end position="74"/>
    </location>
</feature>
<organism evidence="3 4">
    <name type="scientific">Methanobrevibacter arboriphilus JCM 13429 = DSM 1125</name>
    <dbReference type="NCBI Taxonomy" id="1300164"/>
    <lineage>
        <taxon>Archaea</taxon>
        <taxon>Methanobacteriati</taxon>
        <taxon>Methanobacteriota</taxon>
        <taxon>Methanomada group</taxon>
        <taxon>Methanobacteria</taxon>
        <taxon>Methanobacteriales</taxon>
        <taxon>Methanobacteriaceae</taxon>
        <taxon>Methanobrevibacter</taxon>
    </lineage>
</organism>
<dbReference type="AlphaFoldDB" id="A0A1V6N3C8"/>
<feature type="transmembrane region" description="Helical" evidence="1">
    <location>
        <begin position="94"/>
        <end position="119"/>
    </location>
</feature>
<feature type="domain" description="DUF2070" evidence="2">
    <location>
        <begin position="8"/>
        <end position="617"/>
    </location>
</feature>